<accession>A0A0A2VLG2</accession>
<dbReference type="KEGG" id="pbl:PAAG_11656"/>
<organism evidence="1 2">
    <name type="scientific">Paracoccidioides lutzii (strain ATCC MYA-826 / Pb01)</name>
    <name type="common">Paracoccidioides brasiliensis</name>
    <dbReference type="NCBI Taxonomy" id="502779"/>
    <lineage>
        <taxon>Eukaryota</taxon>
        <taxon>Fungi</taxon>
        <taxon>Dikarya</taxon>
        <taxon>Ascomycota</taxon>
        <taxon>Pezizomycotina</taxon>
        <taxon>Eurotiomycetes</taxon>
        <taxon>Eurotiomycetidae</taxon>
        <taxon>Onygenales</taxon>
        <taxon>Ajellomycetaceae</taxon>
        <taxon>Paracoccidioides</taxon>
    </lineage>
</organism>
<dbReference type="RefSeq" id="XP_015703172.1">
    <property type="nucleotide sequence ID" value="XM_015847263.1"/>
</dbReference>
<gene>
    <name evidence="1" type="ORF">PAAG_11656</name>
</gene>
<dbReference type="Proteomes" id="UP000002059">
    <property type="component" value="Partially assembled WGS sequence"/>
</dbReference>
<sequence length="151" mass="16860">MALLPRFDRYSSHKVMGAAWTWRAWYGHGQCNGGDKGGKGPVSYKLSIISYPRILANTATLVITVCTYIPSVREVGTGDQQAAVFGECEKLREQPGIGNREHATPLRIGLESRRLSWTRRCAEYVSLNISQRGLDKKEAQEISILQTQTPH</sequence>
<dbReference type="EMBL" id="KN293998">
    <property type="protein sequence ID" value="KGQ01664.1"/>
    <property type="molecule type" value="Genomic_DNA"/>
</dbReference>
<keyword evidence="2" id="KW-1185">Reference proteome</keyword>
<dbReference type="VEuPathDB" id="FungiDB:PAAG_11656"/>
<name>A0A0A2VLG2_PARBA</name>
<dbReference type="GeneID" id="26970581"/>
<proteinExistence type="predicted"/>
<dbReference type="HOGENOM" id="CLU_1732041_0_0_1"/>
<protein>
    <submittedName>
        <fullName evidence="1">Uncharacterized protein</fullName>
    </submittedName>
</protein>
<evidence type="ECO:0000313" key="1">
    <source>
        <dbReference type="EMBL" id="KGQ01664.1"/>
    </source>
</evidence>
<dbReference type="AlphaFoldDB" id="A0A0A2VLG2"/>
<evidence type="ECO:0000313" key="2">
    <source>
        <dbReference type="Proteomes" id="UP000002059"/>
    </source>
</evidence>
<reference evidence="1 2" key="1">
    <citation type="journal article" date="2011" name="PLoS Genet.">
        <title>Comparative genomic analysis of human fungal pathogens causing paracoccidioidomycosis.</title>
        <authorList>
            <person name="Desjardins C.A."/>
            <person name="Champion M.D."/>
            <person name="Holder J.W."/>
            <person name="Muszewska A."/>
            <person name="Goldberg J."/>
            <person name="Bailao A.M."/>
            <person name="Brigido M.M."/>
            <person name="Ferreira M.E."/>
            <person name="Garcia A.M."/>
            <person name="Grynberg M."/>
            <person name="Gujja S."/>
            <person name="Heiman D.I."/>
            <person name="Henn M.R."/>
            <person name="Kodira C.D."/>
            <person name="Leon-Narvaez H."/>
            <person name="Longo L.V."/>
            <person name="Ma L.J."/>
            <person name="Malavazi I."/>
            <person name="Matsuo A.L."/>
            <person name="Morais F.V."/>
            <person name="Pereira M."/>
            <person name="Rodriguez-Brito S."/>
            <person name="Sakthikumar S."/>
            <person name="Salem-Izacc S.M."/>
            <person name="Sykes S.M."/>
            <person name="Teixeira M.M."/>
            <person name="Vallejo M.C."/>
            <person name="Walter M.E."/>
            <person name="Yandava C."/>
            <person name="Young S."/>
            <person name="Zeng Q."/>
            <person name="Zucker J."/>
            <person name="Felipe M.S."/>
            <person name="Goldman G.H."/>
            <person name="Haas B.J."/>
            <person name="McEwen J.G."/>
            <person name="Nino-Vega G."/>
            <person name="Puccia R."/>
            <person name="San-Blas G."/>
            <person name="Soares C.M."/>
            <person name="Birren B.W."/>
            <person name="Cuomo C.A."/>
        </authorList>
    </citation>
    <scope>NUCLEOTIDE SEQUENCE [LARGE SCALE GENOMIC DNA]</scope>
    <source>
        <strain evidence="2">ATCC MYA-826 / Pb01</strain>
    </source>
</reference>